<dbReference type="CDD" id="cd00268">
    <property type="entry name" value="DEADc"/>
    <property type="match status" value="1"/>
</dbReference>
<dbReference type="Gene3D" id="3.40.50.300">
    <property type="entry name" value="P-loop containing nucleotide triphosphate hydrolases"/>
    <property type="match status" value="2"/>
</dbReference>
<protein>
    <submittedName>
        <fullName evidence="10">DEAD/DEAH box helicase</fullName>
    </submittedName>
</protein>
<feature type="domain" description="Helicase C-terminal" evidence="8">
    <location>
        <begin position="232"/>
        <end position="376"/>
    </location>
</feature>
<dbReference type="PANTHER" id="PTHR47963">
    <property type="entry name" value="DEAD-BOX ATP-DEPENDENT RNA HELICASE 47, MITOCHONDRIAL"/>
    <property type="match status" value="1"/>
</dbReference>
<evidence type="ECO:0000256" key="3">
    <source>
        <dbReference type="ARBA" id="ARBA00022806"/>
    </source>
</evidence>
<evidence type="ECO:0000256" key="4">
    <source>
        <dbReference type="ARBA" id="ARBA00022840"/>
    </source>
</evidence>
<keyword evidence="1" id="KW-0547">Nucleotide-binding</keyword>
<evidence type="ECO:0000259" key="8">
    <source>
        <dbReference type="PROSITE" id="PS51194"/>
    </source>
</evidence>
<feature type="short sequence motif" description="Q motif" evidence="5">
    <location>
        <begin position="2"/>
        <end position="30"/>
    </location>
</feature>
<keyword evidence="3 10" id="KW-0347">Helicase</keyword>
<evidence type="ECO:0000313" key="10">
    <source>
        <dbReference type="EMBL" id="GAA0766312.1"/>
    </source>
</evidence>
<dbReference type="PROSITE" id="PS51192">
    <property type="entry name" value="HELICASE_ATP_BIND_1"/>
    <property type="match status" value="1"/>
</dbReference>
<reference evidence="11" key="1">
    <citation type="journal article" date="2019" name="Int. J. Syst. Evol. Microbiol.">
        <title>The Global Catalogue of Microorganisms (GCM) 10K type strain sequencing project: providing services to taxonomists for standard genome sequencing and annotation.</title>
        <authorList>
            <consortium name="The Broad Institute Genomics Platform"/>
            <consortium name="The Broad Institute Genome Sequencing Center for Infectious Disease"/>
            <person name="Wu L."/>
            <person name="Ma J."/>
        </authorList>
    </citation>
    <scope>NUCLEOTIDE SEQUENCE [LARGE SCALE GENOMIC DNA]</scope>
    <source>
        <strain evidence="11">JCM 1417</strain>
    </source>
</reference>
<dbReference type="InterPro" id="IPR027417">
    <property type="entry name" value="P-loop_NTPase"/>
</dbReference>
<dbReference type="InterPro" id="IPR050547">
    <property type="entry name" value="DEAD_box_RNA_helicases"/>
</dbReference>
<keyword evidence="2" id="KW-0378">Hydrolase</keyword>
<evidence type="ECO:0000256" key="1">
    <source>
        <dbReference type="ARBA" id="ARBA00022741"/>
    </source>
</evidence>
<sequence length="418" mass="47175">MKNFLELNINAEIIKALEKLKITKPTPIQELSIPKISANIDVIMQSETGSGKTLAYLLPLIERINYEKRENQFIVLVPTHELALQVNEVLNTLADKSALDIKSTVIMGDVNIKRQVEKLKDKPQFVIGSPGRILELIKMKKISAHTVKTIVIDECDKLLDKNNLNMVKDVIKTTLRDRQLVMTSATLTEEALNIGESLMKSHEMIKCNNDTTINPNINNFYIVCDRRDKILILRKLMASIKPKKAITFINKSEEIEILTSKLKYHGLNVDGIHGSFVKNQRQKTMLDFKAERINLLVSSDLSARGLDIEDVTHIFNVDLPEDMNTYVHRSGRTARGDKSGTVISIISPKEIAQLKSYSTKLNFNLTEKTISHGNIEDVAAVVKNYKKSNASSAKTSKTSKKSSKPRKNIVNKDKRDKR</sequence>
<dbReference type="GO" id="GO:0004386">
    <property type="term" value="F:helicase activity"/>
    <property type="evidence" value="ECO:0007669"/>
    <property type="project" value="UniProtKB-KW"/>
</dbReference>
<gene>
    <name evidence="10" type="ORF">GCM10008908_03850</name>
</gene>
<dbReference type="PROSITE" id="PS51194">
    <property type="entry name" value="HELICASE_CTER"/>
    <property type="match status" value="1"/>
</dbReference>
<feature type="region of interest" description="Disordered" evidence="6">
    <location>
        <begin position="387"/>
        <end position="418"/>
    </location>
</feature>
<evidence type="ECO:0000259" key="7">
    <source>
        <dbReference type="PROSITE" id="PS51192"/>
    </source>
</evidence>
<dbReference type="SMART" id="SM00490">
    <property type="entry name" value="HELICc"/>
    <property type="match status" value="1"/>
</dbReference>
<feature type="compositionally biased region" description="Basic residues" evidence="6">
    <location>
        <begin position="397"/>
        <end position="409"/>
    </location>
</feature>
<organism evidence="10 11">
    <name type="scientific">Clostridium subterminale</name>
    <dbReference type="NCBI Taxonomy" id="1550"/>
    <lineage>
        <taxon>Bacteria</taxon>
        <taxon>Bacillati</taxon>
        <taxon>Bacillota</taxon>
        <taxon>Clostridia</taxon>
        <taxon>Eubacteriales</taxon>
        <taxon>Clostridiaceae</taxon>
        <taxon>Clostridium</taxon>
    </lineage>
</organism>
<dbReference type="InterPro" id="IPR001650">
    <property type="entry name" value="Helicase_C-like"/>
</dbReference>
<feature type="domain" description="DEAD-box RNA helicase Q" evidence="9">
    <location>
        <begin position="2"/>
        <end position="30"/>
    </location>
</feature>
<evidence type="ECO:0000259" key="9">
    <source>
        <dbReference type="PROSITE" id="PS51195"/>
    </source>
</evidence>
<dbReference type="SMART" id="SM00487">
    <property type="entry name" value="DEXDc"/>
    <property type="match status" value="1"/>
</dbReference>
<dbReference type="PANTHER" id="PTHR47963:SF7">
    <property type="entry name" value="ATP-DEPENDENT RNA HELICASE YFML-RELATED"/>
    <property type="match status" value="1"/>
</dbReference>
<name>A0ABP3VS42_CLOSU</name>
<dbReference type="InterPro" id="IPR014001">
    <property type="entry name" value="Helicase_ATP-bd"/>
</dbReference>
<dbReference type="RefSeq" id="WP_343823117.1">
    <property type="nucleotide sequence ID" value="NZ_BAAACI010000001.1"/>
</dbReference>
<accession>A0ABP3VS42</accession>
<dbReference type="InterPro" id="IPR011545">
    <property type="entry name" value="DEAD/DEAH_box_helicase_dom"/>
</dbReference>
<dbReference type="SUPFAM" id="SSF52540">
    <property type="entry name" value="P-loop containing nucleoside triphosphate hydrolases"/>
    <property type="match status" value="1"/>
</dbReference>
<dbReference type="EMBL" id="BAAACI010000001">
    <property type="protein sequence ID" value="GAA0766312.1"/>
    <property type="molecule type" value="Genomic_DNA"/>
</dbReference>
<dbReference type="Pfam" id="PF00270">
    <property type="entry name" value="DEAD"/>
    <property type="match status" value="1"/>
</dbReference>
<evidence type="ECO:0000313" key="11">
    <source>
        <dbReference type="Proteomes" id="UP001501047"/>
    </source>
</evidence>
<feature type="domain" description="Helicase ATP-binding" evidence="7">
    <location>
        <begin position="33"/>
        <end position="205"/>
    </location>
</feature>
<feature type="compositionally biased region" description="Low complexity" evidence="6">
    <location>
        <begin position="387"/>
        <end position="396"/>
    </location>
</feature>
<dbReference type="PROSITE" id="PS51195">
    <property type="entry name" value="Q_MOTIF"/>
    <property type="match status" value="1"/>
</dbReference>
<evidence type="ECO:0000256" key="5">
    <source>
        <dbReference type="PROSITE-ProRule" id="PRU00552"/>
    </source>
</evidence>
<keyword evidence="4" id="KW-0067">ATP-binding</keyword>
<dbReference type="CDD" id="cd18787">
    <property type="entry name" value="SF2_C_DEAD"/>
    <property type="match status" value="1"/>
</dbReference>
<keyword evidence="11" id="KW-1185">Reference proteome</keyword>
<dbReference type="InterPro" id="IPR014014">
    <property type="entry name" value="RNA_helicase_DEAD_Q_motif"/>
</dbReference>
<evidence type="ECO:0000256" key="2">
    <source>
        <dbReference type="ARBA" id="ARBA00022801"/>
    </source>
</evidence>
<evidence type="ECO:0000256" key="6">
    <source>
        <dbReference type="SAM" id="MobiDB-lite"/>
    </source>
</evidence>
<comment type="caution">
    <text evidence="10">The sequence shown here is derived from an EMBL/GenBank/DDBJ whole genome shotgun (WGS) entry which is preliminary data.</text>
</comment>
<dbReference type="Proteomes" id="UP001501047">
    <property type="component" value="Unassembled WGS sequence"/>
</dbReference>
<proteinExistence type="predicted"/>
<dbReference type="InterPro" id="IPR044742">
    <property type="entry name" value="DEAD/DEAH_RhlB"/>
</dbReference>
<dbReference type="Pfam" id="PF00271">
    <property type="entry name" value="Helicase_C"/>
    <property type="match status" value="1"/>
</dbReference>